<dbReference type="InterPro" id="IPR030386">
    <property type="entry name" value="G_GB1_RHD3_dom"/>
</dbReference>
<keyword evidence="4" id="KW-0342">GTP-binding</keyword>
<evidence type="ECO:0000256" key="6">
    <source>
        <dbReference type="PROSITE-ProRule" id="PRU01052"/>
    </source>
</evidence>
<dbReference type="PANTHER" id="PTHR45923">
    <property type="entry name" value="PROTEIN SEY1"/>
    <property type="match status" value="1"/>
</dbReference>
<gene>
    <name evidence="8" type="ORF">THASP1DRAFT_32712</name>
</gene>
<comment type="similarity">
    <text evidence="6">Belongs to the TRAFAC class dynamin-like GTPase superfamily. GB1/RHD3 GTPase family.</text>
</comment>
<dbReference type="Gene3D" id="3.40.50.300">
    <property type="entry name" value="P-loop containing nucleotide triphosphate hydrolases"/>
    <property type="match status" value="1"/>
</dbReference>
<dbReference type="Pfam" id="PF05879">
    <property type="entry name" value="RHD3_GTPase"/>
    <property type="match status" value="1"/>
</dbReference>
<dbReference type="GO" id="GO:0003924">
    <property type="term" value="F:GTPase activity"/>
    <property type="evidence" value="ECO:0007669"/>
    <property type="project" value="TreeGrafter"/>
</dbReference>
<dbReference type="GO" id="GO:0005783">
    <property type="term" value="C:endoplasmic reticulum"/>
    <property type="evidence" value="ECO:0007669"/>
    <property type="project" value="TreeGrafter"/>
</dbReference>
<dbReference type="InterPro" id="IPR008803">
    <property type="entry name" value="RHD3/Sey1"/>
</dbReference>
<dbReference type="GO" id="GO:0016320">
    <property type="term" value="P:endoplasmic reticulum membrane fusion"/>
    <property type="evidence" value="ECO:0007669"/>
    <property type="project" value="TreeGrafter"/>
</dbReference>
<dbReference type="SUPFAM" id="SSF52540">
    <property type="entry name" value="P-loop containing nucleoside triphosphate hydrolases"/>
    <property type="match status" value="1"/>
</dbReference>
<reference evidence="9" key="1">
    <citation type="journal article" date="2018" name="Nat. Microbiol.">
        <title>Leveraging single-cell genomics to expand the fungal tree of life.</title>
        <authorList>
            <person name="Ahrendt S.R."/>
            <person name="Quandt C.A."/>
            <person name="Ciobanu D."/>
            <person name="Clum A."/>
            <person name="Salamov A."/>
            <person name="Andreopoulos B."/>
            <person name="Cheng J.F."/>
            <person name="Woyke T."/>
            <person name="Pelin A."/>
            <person name="Henrissat B."/>
            <person name="Reynolds N.K."/>
            <person name="Benny G.L."/>
            <person name="Smith M.E."/>
            <person name="James T.Y."/>
            <person name="Grigoriev I.V."/>
        </authorList>
    </citation>
    <scope>NUCLEOTIDE SEQUENCE [LARGE SCALE GENOMIC DNA]</scope>
    <source>
        <strain evidence="9">RSA 1356</strain>
    </source>
</reference>
<dbReference type="OrthoDB" id="1597724at2759"/>
<evidence type="ECO:0000256" key="4">
    <source>
        <dbReference type="ARBA" id="ARBA00023134"/>
    </source>
</evidence>
<dbReference type="PROSITE" id="PS51715">
    <property type="entry name" value="G_GB1_RHD3"/>
    <property type="match status" value="1"/>
</dbReference>
<keyword evidence="9" id="KW-1185">Reference proteome</keyword>
<accession>A0A4P9XID4</accession>
<proteinExistence type="inferred from homology"/>
<evidence type="ECO:0000313" key="9">
    <source>
        <dbReference type="Proteomes" id="UP000271241"/>
    </source>
</evidence>
<evidence type="ECO:0000256" key="3">
    <source>
        <dbReference type="ARBA" id="ARBA00022824"/>
    </source>
</evidence>
<sequence>MTDSCLQLLDENQELVAGVEKLANERWNLENWGVDYNVVAICGQPGSGKSTLANALFGTQFLVLDNHGNQSTTEGVWISTASNARMLVMDTEIAAKTSDKEYWANRHRSSTFMVSTASVLVFNAQESSVNDNSGVKIHIALANICEAHLAMFGKRHKTIILFLVRDCSDDALKETLVSALNVLITDAWECVEKPDDLKDYAVGDIFDYDVVTLPSKIDAPDEFDAAVDRLRERFVDRRSLKYLFKPSYWKVVSADRIVPHLKDLCHAIENNWNVIAYETFSLDKIAPTLEAKKKYAAEKRCCLFEGQYSNHTKDFYDMAIHHTYNEFLVGIEPVLKEIDAKGIEDEYLKQLIVYRRNAMGKSGCRKLAMHTR</sequence>
<feature type="domain" description="GB1/RHD3-type G" evidence="7">
    <location>
        <begin position="33"/>
        <end position="248"/>
    </location>
</feature>
<dbReference type="InterPro" id="IPR027417">
    <property type="entry name" value="P-loop_NTPase"/>
</dbReference>
<name>A0A4P9XID4_9FUNG</name>
<keyword evidence="1" id="KW-0547">Nucleotide-binding</keyword>
<dbReference type="PANTHER" id="PTHR45923:SF2">
    <property type="entry name" value="PROTEIN SEY1"/>
    <property type="match status" value="1"/>
</dbReference>
<keyword evidence="5" id="KW-0472">Membrane</keyword>
<evidence type="ECO:0000313" key="8">
    <source>
        <dbReference type="EMBL" id="RKP05445.1"/>
    </source>
</evidence>
<evidence type="ECO:0000256" key="1">
    <source>
        <dbReference type="ARBA" id="ARBA00022741"/>
    </source>
</evidence>
<evidence type="ECO:0000259" key="7">
    <source>
        <dbReference type="PROSITE" id="PS51715"/>
    </source>
</evidence>
<organism evidence="8 9">
    <name type="scientific">Thamnocephalis sphaerospora</name>
    <dbReference type="NCBI Taxonomy" id="78915"/>
    <lineage>
        <taxon>Eukaryota</taxon>
        <taxon>Fungi</taxon>
        <taxon>Fungi incertae sedis</taxon>
        <taxon>Zoopagomycota</taxon>
        <taxon>Zoopagomycotina</taxon>
        <taxon>Zoopagomycetes</taxon>
        <taxon>Zoopagales</taxon>
        <taxon>Sigmoideomycetaceae</taxon>
        <taxon>Thamnocephalis</taxon>
    </lineage>
</organism>
<evidence type="ECO:0000256" key="5">
    <source>
        <dbReference type="ARBA" id="ARBA00023136"/>
    </source>
</evidence>
<protein>
    <submittedName>
        <fullName evidence="8">Root hair defective 3 GTP-binding protein-domain-containing protein</fullName>
    </submittedName>
</protein>
<dbReference type="GO" id="GO:0005525">
    <property type="term" value="F:GTP binding"/>
    <property type="evidence" value="ECO:0007669"/>
    <property type="project" value="UniProtKB-KW"/>
</dbReference>
<evidence type="ECO:0000256" key="2">
    <source>
        <dbReference type="ARBA" id="ARBA00022801"/>
    </source>
</evidence>
<dbReference type="EMBL" id="KZ993128">
    <property type="protein sequence ID" value="RKP05445.1"/>
    <property type="molecule type" value="Genomic_DNA"/>
</dbReference>
<dbReference type="AlphaFoldDB" id="A0A4P9XID4"/>
<dbReference type="Proteomes" id="UP000271241">
    <property type="component" value="Unassembled WGS sequence"/>
</dbReference>
<keyword evidence="3" id="KW-0256">Endoplasmic reticulum</keyword>
<keyword evidence="2" id="KW-0378">Hydrolase</keyword>